<keyword evidence="5 9" id="KW-0808">Transferase</keyword>
<evidence type="ECO:0000256" key="5">
    <source>
        <dbReference type="ARBA" id="ARBA00022679"/>
    </source>
</evidence>
<evidence type="ECO:0000259" key="10">
    <source>
        <dbReference type="Pfam" id="PF01035"/>
    </source>
</evidence>
<dbReference type="Pfam" id="PF02870">
    <property type="entry name" value="Methyltransf_1N"/>
    <property type="match status" value="1"/>
</dbReference>
<dbReference type="STRING" id="1295009.MMINT_07750"/>
<comment type="similarity">
    <text evidence="2 9">Belongs to the MGMT family.</text>
</comment>
<reference evidence="12 13" key="1">
    <citation type="journal article" date="2013" name="Genome Announc.">
        <title>Genome sequence of 'Candidatus Methanomassiliicoccus intestinalis' Issoire-Mx1, a third thermoplasmatales-related methanogenic archaeon from human feces.</title>
        <authorList>
            <person name="Borrel G."/>
            <person name="Harris H.M."/>
            <person name="Parisot N."/>
            <person name="Gaci N."/>
            <person name="Tottey W."/>
            <person name="Mihajlovski A."/>
            <person name="Deane J."/>
            <person name="Gribaldo S."/>
            <person name="Bardot O."/>
            <person name="Peyretaillade E."/>
            <person name="Peyret P."/>
            <person name="O'Toole P.W."/>
            <person name="Brugere J.F."/>
        </authorList>
    </citation>
    <scope>NUCLEOTIDE SEQUENCE [LARGE SCALE GENOMIC DNA]</scope>
    <source>
        <strain evidence="12 13">Issoire-Mx1</strain>
    </source>
</reference>
<dbReference type="SUPFAM" id="SSF46767">
    <property type="entry name" value="Methylated DNA-protein cysteine methyltransferase, C-terminal domain"/>
    <property type="match status" value="1"/>
</dbReference>
<dbReference type="InterPro" id="IPR036631">
    <property type="entry name" value="MGMT_N_sf"/>
</dbReference>
<evidence type="ECO:0000256" key="1">
    <source>
        <dbReference type="ARBA" id="ARBA00001286"/>
    </source>
</evidence>
<evidence type="ECO:0000256" key="8">
    <source>
        <dbReference type="ARBA" id="ARBA00049348"/>
    </source>
</evidence>
<evidence type="ECO:0000256" key="9">
    <source>
        <dbReference type="HAMAP-Rule" id="MF_00772"/>
    </source>
</evidence>
<keyword evidence="7 9" id="KW-0234">DNA repair</keyword>
<dbReference type="InterPro" id="IPR023546">
    <property type="entry name" value="MGMT"/>
</dbReference>
<dbReference type="InterPro" id="IPR008332">
    <property type="entry name" value="MethylG_MeTrfase_N"/>
</dbReference>
<dbReference type="Gene3D" id="1.10.10.10">
    <property type="entry name" value="Winged helix-like DNA-binding domain superfamily/Winged helix DNA-binding domain"/>
    <property type="match status" value="1"/>
</dbReference>
<comment type="miscellaneous">
    <text evidence="9">This enzyme catalyzes only one turnover and therefore is not strictly catalytic. According to one definition, an enzyme is a biocatalyst that acts repeatedly and over many reaction cycles.</text>
</comment>
<dbReference type="KEGG" id="mer:MMINT_07750"/>
<dbReference type="InterPro" id="IPR036388">
    <property type="entry name" value="WH-like_DNA-bd_sf"/>
</dbReference>
<dbReference type="GO" id="GO:0006307">
    <property type="term" value="P:DNA alkylation repair"/>
    <property type="evidence" value="ECO:0007669"/>
    <property type="project" value="UniProtKB-UniRule"/>
</dbReference>
<comment type="catalytic activity">
    <reaction evidence="8 9">
        <text>a 6-O-methyl-2'-deoxyguanosine in DNA + L-cysteinyl-[protein] = S-methyl-L-cysteinyl-[protein] + a 2'-deoxyguanosine in DNA</text>
        <dbReference type="Rhea" id="RHEA:24000"/>
        <dbReference type="Rhea" id="RHEA-COMP:10131"/>
        <dbReference type="Rhea" id="RHEA-COMP:10132"/>
        <dbReference type="Rhea" id="RHEA-COMP:11367"/>
        <dbReference type="Rhea" id="RHEA-COMP:11368"/>
        <dbReference type="ChEBI" id="CHEBI:29950"/>
        <dbReference type="ChEBI" id="CHEBI:82612"/>
        <dbReference type="ChEBI" id="CHEBI:85445"/>
        <dbReference type="ChEBI" id="CHEBI:85448"/>
        <dbReference type="EC" id="2.1.1.63"/>
    </reaction>
</comment>
<dbReference type="Gene3D" id="3.30.160.70">
    <property type="entry name" value="Methylated DNA-protein cysteine methyltransferase domain"/>
    <property type="match status" value="1"/>
</dbReference>
<keyword evidence="4 9" id="KW-0489">Methyltransferase</keyword>
<dbReference type="Pfam" id="PF01035">
    <property type="entry name" value="DNA_binding_1"/>
    <property type="match status" value="1"/>
</dbReference>
<proteinExistence type="inferred from homology"/>
<comment type="subcellular location">
    <subcellularLocation>
        <location evidence="9">Cytoplasm</location>
    </subcellularLocation>
</comment>
<evidence type="ECO:0000256" key="2">
    <source>
        <dbReference type="ARBA" id="ARBA00008711"/>
    </source>
</evidence>
<sequence length="180" mass="19740">MIYYSKRCSSPVGEITLVCDDYNILGLWIKGQKYFGDTVSGEFTEDPDNEILNRGKSWLDDYFAGKKPEISSLPLAPIGGKFRQEVWKILMEIPYGEVTTYGKIAKEIIKRTGVTSMSSQAVGGAVGRNPISIIIPCHRVVGSNGSLTGYAGGIDVKMKLLEHEGVDMSKLFVPKTQTAL</sequence>
<dbReference type="NCBIfam" id="TIGR00589">
    <property type="entry name" value="ogt"/>
    <property type="match status" value="1"/>
</dbReference>
<gene>
    <name evidence="9" type="primary">ogt</name>
    <name evidence="12" type="ORF">MMINT_07750</name>
</gene>
<evidence type="ECO:0000313" key="13">
    <source>
        <dbReference type="Proteomes" id="UP000014070"/>
    </source>
</evidence>
<accession>R9T930</accession>
<dbReference type="InterPro" id="IPR036217">
    <property type="entry name" value="MethylDNA_cys_MeTrfase_DNAb"/>
</dbReference>
<dbReference type="PANTHER" id="PTHR10815:SF5">
    <property type="entry name" value="METHYLATED-DNA--PROTEIN-CYSTEINE METHYLTRANSFERASE"/>
    <property type="match status" value="1"/>
</dbReference>
<evidence type="ECO:0000256" key="4">
    <source>
        <dbReference type="ARBA" id="ARBA00022603"/>
    </source>
</evidence>
<evidence type="ECO:0000259" key="11">
    <source>
        <dbReference type="Pfam" id="PF02870"/>
    </source>
</evidence>
<organism evidence="12 13">
    <name type="scientific">Methanomassiliicoccus intestinalis (strain Issoire-Mx1)</name>
    <dbReference type="NCBI Taxonomy" id="1295009"/>
    <lineage>
        <taxon>Archaea</taxon>
        <taxon>Methanobacteriati</taxon>
        <taxon>Thermoplasmatota</taxon>
        <taxon>Thermoplasmata</taxon>
        <taxon>Methanomassiliicoccales</taxon>
        <taxon>Methanomassiliicoccaceae</taxon>
        <taxon>Methanomassiliicoccus</taxon>
    </lineage>
</organism>
<dbReference type="PROSITE" id="PS00374">
    <property type="entry name" value="MGMT"/>
    <property type="match status" value="1"/>
</dbReference>
<dbReference type="GO" id="GO:0005737">
    <property type="term" value="C:cytoplasm"/>
    <property type="evidence" value="ECO:0007669"/>
    <property type="project" value="UniProtKB-SubCell"/>
</dbReference>
<comment type="catalytic activity">
    <reaction evidence="1 9">
        <text>a 4-O-methyl-thymidine in DNA + L-cysteinyl-[protein] = a thymidine in DNA + S-methyl-L-cysteinyl-[protein]</text>
        <dbReference type="Rhea" id="RHEA:53428"/>
        <dbReference type="Rhea" id="RHEA-COMP:10131"/>
        <dbReference type="Rhea" id="RHEA-COMP:10132"/>
        <dbReference type="Rhea" id="RHEA-COMP:13555"/>
        <dbReference type="Rhea" id="RHEA-COMP:13556"/>
        <dbReference type="ChEBI" id="CHEBI:29950"/>
        <dbReference type="ChEBI" id="CHEBI:82612"/>
        <dbReference type="ChEBI" id="CHEBI:137386"/>
        <dbReference type="ChEBI" id="CHEBI:137387"/>
        <dbReference type="EC" id="2.1.1.63"/>
    </reaction>
</comment>
<dbReference type="Proteomes" id="UP000014070">
    <property type="component" value="Chromosome"/>
</dbReference>
<protein>
    <recommendedName>
        <fullName evidence="9">Methylated-DNA--protein-cysteine methyltransferase</fullName>
        <ecNumber evidence="9">2.1.1.63</ecNumber>
    </recommendedName>
    <alternativeName>
        <fullName evidence="9">6-O-methylguanine-DNA methyltransferase</fullName>
        <shortName evidence="9">MGMT</shortName>
    </alternativeName>
    <alternativeName>
        <fullName evidence="9">O-6-methylguanine-DNA-alkyltransferase</fullName>
    </alternativeName>
</protein>
<dbReference type="EC" id="2.1.1.63" evidence="9"/>
<evidence type="ECO:0000256" key="7">
    <source>
        <dbReference type="ARBA" id="ARBA00023204"/>
    </source>
</evidence>
<dbReference type="HAMAP" id="MF_00772">
    <property type="entry name" value="OGT"/>
    <property type="match status" value="1"/>
</dbReference>
<keyword evidence="6 9" id="KW-0227">DNA damage</keyword>
<dbReference type="EMBL" id="CP005934">
    <property type="protein sequence ID" value="AGN26141.1"/>
    <property type="molecule type" value="Genomic_DNA"/>
</dbReference>
<name>R9T930_METII</name>
<keyword evidence="3 9" id="KW-0963">Cytoplasm</keyword>
<keyword evidence="13" id="KW-1185">Reference proteome</keyword>
<feature type="active site" description="Nucleophile; methyl group acceptor" evidence="9">
    <location>
        <position position="137"/>
    </location>
</feature>
<evidence type="ECO:0000256" key="3">
    <source>
        <dbReference type="ARBA" id="ARBA00022490"/>
    </source>
</evidence>
<dbReference type="HOGENOM" id="CLU_000445_52_2_2"/>
<dbReference type="InterPro" id="IPR001497">
    <property type="entry name" value="MethylDNA_cys_MeTrfase_AS"/>
</dbReference>
<dbReference type="GO" id="GO:0032259">
    <property type="term" value="P:methylation"/>
    <property type="evidence" value="ECO:0007669"/>
    <property type="project" value="UniProtKB-KW"/>
</dbReference>
<evidence type="ECO:0000256" key="6">
    <source>
        <dbReference type="ARBA" id="ARBA00022763"/>
    </source>
</evidence>
<dbReference type="OrthoDB" id="372118at2157"/>
<feature type="domain" description="Methylated-DNA-[protein]-cysteine S-methyltransferase DNA binding" evidence="10">
    <location>
        <begin position="81"/>
        <end position="166"/>
    </location>
</feature>
<comment type="function">
    <text evidence="9">Involved in the cellular defense against the biological effects of O6-methylguanine (O6-MeG) and O4-methylthymine (O4-MeT) in DNA. Repairs the methylated nucleobase in DNA by stoichiometrically transferring the methyl group to a cysteine residue in the enzyme. This is a suicide reaction: the enzyme is irreversibly inactivated.</text>
</comment>
<dbReference type="GO" id="GO:0003908">
    <property type="term" value="F:methylated-DNA-[protein]-cysteine S-methyltransferase activity"/>
    <property type="evidence" value="ECO:0007669"/>
    <property type="project" value="UniProtKB-UniRule"/>
</dbReference>
<dbReference type="SUPFAM" id="SSF53155">
    <property type="entry name" value="Methylated DNA-protein cysteine methyltransferase domain"/>
    <property type="match status" value="1"/>
</dbReference>
<dbReference type="PANTHER" id="PTHR10815">
    <property type="entry name" value="METHYLATED-DNA--PROTEIN-CYSTEINE METHYLTRANSFERASE"/>
    <property type="match status" value="1"/>
</dbReference>
<dbReference type="AlphaFoldDB" id="R9T930"/>
<dbReference type="CDD" id="cd06445">
    <property type="entry name" value="ATase"/>
    <property type="match status" value="1"/>
</dbReference>
<evidence type="ECO:0000313" key="12">
    <source>
        <dbReference type="EMBL" id="AGN26141.1"/>
    </source>
</evidence>
<dbReference type="FunFam" id="1.10.10.10:FF:000214">
    <property type="entry name" value="Methylated-DNA--protein-cysteine methyltransferase"/>
    <property type="match status" value="1"/>
</dbReference>
<dbReference type="InParanoid" id="R9T930"/>
<feature type="domain" description="Methylguanine DNA methyltransferase ribonuclease-like" evidence="11">
    <location>
        <begin position="8"/>
        <end position="77"/>
    </location>
</feature>
<dbReference type="FunCoup" id="R9T930">
    <property type="interactions" value="3"/>
</dbReference>
<dbReference type="InterPro" id="IPR014048">
    <property type="entry name" value="MethylDNA_cys_MeTrfase_DNA-bd"/>
</dbReference>